<protein>
    <submittedName>
        <fullName evidence="6">Murein DD-endopeptidase MepM and murein hydrolase activator NlpD, contain LysM domain</fullName>
    </submittedName>
</protein>
<feature type="compositionally biased region" description="Low complexity" evidence="3">
    <location>
        <begin position="212"/>
        <end position="222"/>
    </location>
</feature>
<evidence type="ECO:0000256" key="4">
    <source>
        <dbReference type="SAM" id="SignalP"/>
    </source>
</evidence>
<dbReference type="GO" id="GO:0004222">
    <property type="term" value="F:metalloendopeptidase activity"/>
    <property type="evidence" value="ECO:0007669"/>
    <property type="project" value="TreeGrafter"/>
</dbReference>
<dbReference type="SUPFAM" id="SSF51261">
    <property type="entry name" value="Duplicated hybrid motif"/>
    <property type="match status" value="1"/>
</dbReference>
<proteinExistence type="predicted"/>
<keyword evidence="7" id="KW-1185">Reference proteome</keyword>
<dbReference type="EMBL" id="FQZG01000025">
    <property type="protein sequence ID" value="SHJ06590.1"/>
    <property type="molecule type" value="Genomic_DNA"/>
</dbReference>
<dbReference type="InterPro" id="IPR050570">
    <property type="entry name" value="Cell_wall_metabolism_enzyme"/>
</dbReference>
<name>A0A1M6G9E1_9ACTN</name>
<dbReference type="STRING" id="1123357.SAMN02745244_01646"/>
<dbReference type="Gene3D" id="2.70.70.10">
    <property type="entry name" value="Glucose Permease (Domain IIA)"/>
    <property type="match status" value="1"/>
</dbReference>
<reference evidence="6 7" key="1">
    <citation type="submission" date="2016-11" db="EMBL/GenBank/DDBJ databases">
        <authorList>
            <person name="Jaros S."/>
            <person name="Januszkiewicz K."/>
            <person name="Wedrychowicz H."/>
        </authorList>
    </citation>
    <scope>NUCLEOTIDE SEQUENCE [LARGE SCALE GENOMIC DNA]</scope>
    <source>
        <strain evidence="6 7">DSM 12906</strain>
    </source>
</reference>
<evidence type="ECO:0000256" key="1">
    <source>
        <dbReference type="ARBA" id="ARBA00022729"/>
    </source>
</evidence>
<dbReference type="Pfam" id="PF01551">
    <property type="entry name" value="Peptidase_M23"/>
    <property type="match status" value="1"/>
</dbReference>
<feature type="coiled-coil region" evidence="2">
    <location>
        <begin position="41"/>
        <end position="138"/>
    </location>
</feature>
<dbReference type="Proteomes" id="UP000184512">
    <property type="component" value="Unassembled WGS sequence"/>
</dbReference>
<sequence>MTREPSPLPFRRWATTHILRGIVAAACAVTLVCTTWTPAGADDLDDRSRELQRQIAAQADQVEEAHAKHDEAVAAAAEARAELADAQAALARAEEAEKKAEELDAQREAELVDAEERLKQAKADVAAAEAALDSVDRRLNEEILVTTQQSSGLLNLALIFTDVDASNLNHRAQLATTLFDSSTRQLDELETRRLALEEAQSEADAAERAASEARAAAAEQLEISQEATDKAEDLKAEVARLSDAMDAAEVAVADAVAAEEKRQRELEAENASVEQRIQDRIAAERKAEQDRVATAASRDKVASSPSSSATRRPATSNNSTSSNARFSYPSSARITSKYGMRLHPVLGYWKLHDGTDFGASCNSPIRAAADGVVSERYYNGGYGNRLMIDHGRVNGTYVTTGYNHATRYIVGVGQTVTQGQVIGYVGSTGYSTGCHLHLMVWENGKVVDPMAKWFG</sequence>
<feature type="signal peptide" evidence="4">
    <location>
        <begin position="1"/>
        <end position="41"/>
    </location>
</feature>
<dbReference type="PANTHER" id="PTHR21666:SF289">
    <property type="entry name" value="L-ALA--D-GLU ENDOPEPTIDASE"/>
    <property type="match status" value="1"/>
</dbReference>
<feature type="domain" description="M23ase beta-sheet core" evidence="5">
    <location>
        <begin position="351"/>
        <end position="449"/>
    </location>
</feature>
<dbReference type="AlphaFoldDB" id="A0A1M6G9E1"/>
<evidence type="ECO:0000313" key="7">
    <source>
        <dbReference type="Proteomes" id="UP000184512"/>
    </source>
</evidence>
<evidence type="ECO:0000313" key="6">
    <source>
        <dbReference type="EMBL" id="SHJ06590.1"/>
    </source>
</evidence>
<organism evidence="6 7">
    <name type="scientific">Tessaracoccus bendigoensis DSM 12906</name>
    <dbReference type="NCBI Taxonomy" id="1123357"/>
    <lineage>
        <taxon>Bacteria</taxon>
        <taxon>Bacillati</taxon>
        <taxon>Actinomycetota</taxon>
        <taxon>Actinomycetes</taxon>
        <taxon>Propionibacteriales</taxon>
        <taxon>Propionibacteriaceae</taxon>
        <taxon>Tessaracoccus</taxon>
    </lineage>
</organism>
<keyword evidence="2" id="KW-0175">Coiled coil</keyword>
<feature type="region of interest" description="Disordered" evidence="3">
    <location>
        <begin position="284"/>
        <end position="327"/>
    </location>
</feature>
<dbReference type="OrthoDB" id="1099523at2"/>
<evidence type="ECO:0000256" key="3">
    <source>
        <dbReference type="SAM" id="MobiDB-lite"/>
    </source>
</evidence>
<keyword evidence="6" id="KW-0378">Hydrolase</keyword>
<dbReference type="CDD" id="cd12797">
    <property type="entry name" value="M23_peptidase"/>
    <property type="match status" value="1"/>
</dbReference>
<keyword evidence="1 4" id="KW-0732">Signal</keyword>
<feature type="chain" id="PRO_5013246189" evidence="4">
    <location>
        <begin position="42"/>
        <end position="455"/>
    </location>
</feature>
<accession>A0A1M6G9E1</accession>
<gene>
    <name evidence="6" type="ORF">SAMN02745244_01646</name>
</gene>
<feature type="compositionally biased region" description="Basic and acidic residues" evidence="3">
    <location>
        <begin position="284"/>
        <end position="301"/>
    </location>
</feature>
<evidence type="ECO:0000259" key="5">
    <source>
        <dbReference type="Pfam" id="PF01551"/>
    </source>
</evidence>
<feature type="region of interest" description="Disordered" evidence="3">
    <location>
        <begin position="202"/>
        <end position="229"/>
    </location>
</feature>
<feature type="compositionally biased region" description="Low complexity" evidence="3">
    <location>
        <begin position="303"/>
        <end position="325"/>
    </location>
</feature>
<dbReference type="InterPro" id="IPR011055">
    <property type="entry name" value="Dup_hybrid_motif"/>
</dbReference>
<dbReference type="InterPro" id="IPR016047">
    <property type="entry name" value="M23ase_b-sheet_dom"/>
</dbReference>
<evidence type="ECO:0000256" key="2">
    <source>
        <dbReference type="SAM" id="Coils"/>
    </source>
</evidence>
<dbReference type="PANTHER" id="PTHR21666">
    <property type="entry name" value="PEPTIDASE-RELATED"/>
    <property type="match status" value="1"/>
</dbReference>
<dbReference type="RefSeq" id="WP_073187036.1">
    <property type="nucleotide sequence ID" value="NZ_FQZG01000025.1"/>
</dbReference>